<name>A0A6N9T3Q1_9HYPH</name>
<organism evidence="2 3">
    <name type="scientific">Jiella pacifica</name>
    <dbReference type="NCBI Taxonomy" id="2696469"/>
    <lineage>
        <taxon>Bacteria</taxon>
        <taxon>Pseudomonadati</taxon>
        <taxon>Pseudomonadota</taxon>
        <taxon>Alphaproteobacteria</taxon>
        <taxon>Hyphomicrobiales</taxon>
        <taxon>Aurantimonadaceae</taxon>
        <taxon>Jiella</taxon>
    </lineage>
</organism>
<dbReference type="InterPro" id="IPR000182">
    <property type="entry name" value="GNAT_dom"/>
</dbReference>
<dbReference type="AlphaFoldDB" id="A0A6N9T3Q1"/>
<evidence type="ECO:0000313" key="3">
    <source>
        <dbReference type="Proteomes" id="UP000469011"/>
    </source>
</evidence>
<keyword evidence="2" id="KW-0808">Transferase</keyword>
<evidence type="ECO:0000313" key="2">
    <source>
        <dbReference type="EMBL" id="NDW03608.1"/>
    </source>
</evidence>
<sequence>MRACDLPAVMRLAGRIHPGLPEDETVFAERLDLFPEGCRVLDTGESVAGYALAHPIRYPHPPSLDTLIGAIPPEADAFYIHDVAIGPEARGGGHAGAIVEAFLDIADGFPRACLISVYGTAPFWRRFGFVEAADQVSPKKLAAYGEDARFMVRVMQD</sequence>
<protein>
    <submittedName>
        <fullName evidence="2">GNAT family N-acetyltransferase</fullName>
    </submittedName>
</protein>
<dbReference type="Pfam" id="PF00583">
    <property type="entry name" value="Acetyltransf_1"/>
    <property type="match status" value="1"/>
</dbReference>
<dbReference type="GO" id="GO:0016747">
    <property type="term" value="F:acyltransferase activity, transferring groups other than amino-acyl groups"/>
    <property type="evidence" value="ECO:0007669"/>
    <property type="project" value="InterPro"/>
</dbReference>
<dbReference type="CDD" id="cd04301">
    <property type="entry name" value="NAT_SF"/>
    <property type="match status" value="1"/>
</dbReference>
<gene>
    <name evidence="2" type="ORF">GTK09_04140</name>
</gene>
<keyword evidence="3" id="KW-1185">Reference proteome</keyword>
<reference evidence="2 3" key="1">
    <citation type="submission" date="2020-01" db="EMBL/GenBank/DDBJ databases">
        <title>Jiella pacifica sp. nov.</title>
        <authorList>
            <person name="Xue Z."/>
            <person name="Zhu S."/>
            <person name="Chen J."/>
            <person name="Yang J."/>
        </authorList>
    </citation>
    <scope>NUCLEOTIDE SEQUENCE [LARGE SCALE GENOMIC DNA]</scope>
    <source>
        <strain evidence="2 3">40Bstr34</strain>
    </source>
</reference>
<accession>A0A6N9T3Q1</accession>
<dbReference type="EMBL" id="JAAAMG010000002">
    <property type="protein sequence ID" value="NDW03608.1"/>
    <property type="molecule type" value="Genomic_DNA"/>
</dbReference>
<dbReference type="PROSITE" id="PS51186">
    <property type="entry name" value="GNAT"/>
    <property type="match status" value="1"/>
</dbReference>
<dbReference type="Proteomes" id="UP000469011">
    <property type="component" value="Unassembled WGS sequence"/>
</dbReference>
<proteinExistence type="predicted"/>
<dbReference type="Gene3D" id="3.40.630.30">
    <property type="match status" value="1"/>
</dbReference>
<feature type="domain" description="N-acetyltransferase" evidence="1">
    <location>
        <begin position="1"/>
        <end position="156"/>
    </location>
</feature>
<evidence type="ECO:0000259" key="1">
    <source>
        <dbReference type="PROSITE" id="PS51186"/>
    </source>
</evidence>
<dbReference type="InterPro" id="IPR016181">
    <property type="entry name" value="Acyl_CoA_acyltransferase"/>
</dbReference>
<comment type="caution">
    <text evidence="2">The sequence shown here is derived from an EMBL/GenBank/DDBJ whole genome shotgun (WGS) entry which is preliminary data.</text>
</comment>
<dbReference type="SUPFAM" id="SSF55729">
    <property type="entry name" value="Acyl-CoA N-acyltransferases (Nat)"/>
    <property type="match status" value="1"/>
</dbReference>